<evidence type="ECO:0000313" key="2">
    <source>
        <dbReference type="EMBL" id="TWP52870.1"/>
    </source>
</evidence>
<sequence length="340" mass="34475">MARARLVAVLLTLSAAVAAIGVGSQTPVNHTASGSSGRAYVVGRTGLVQVIDTEHGTILSTADTTGRATGVAVSPDGERLYVVNGWSGSIAVVNPRTGAVVDRMHTQVQLAQAAMRPDGERLYVTAAGSVAVVEPQTFRLVAAIRVGGQPQGLAVSPDGRVLYVANAQDGTVSVVDTETASQLRTIKVGGLPQQVAISPDGAFLYVSGMRLGAQTPGTLTVIDTAKSEVVGSIPVGKGAGSVAVTPDGATVYVALPKERAVAVVDVATRTVRRTLAIAAPGVATAPGDRRIFLATGSTTTVLDSADDAVLSRYSLSSTGFAGPRGRDFDATMIAFAPTAG</sequence>
<dbReference type="AlphaFoldDB" id="A0A563EYS6"/>
<dbReference type="NCBIfam" id="TIGR02276">
    <property type="entry name" value="beta_rpt_yvtn"/>
    <property type="match status" value="1"/>
</dbReference>
<proteinExistence type="predicted"/>
<gene>
    <name evidence="2" type="ORF">FKR81_07060</name>
</gene>
<dbReference type="InterPro" id="IPR051200">
    <property type="entry name" value="Host-pathogen_enzymatic-act"/>
</dbReference>
<organism evidence="2 3">
    <name type="scientific">Lentzea tibetensis</name>
    <dbReference type="NCBI Taxonomy" id="2591470"/>
    <lineage>
        <taxon>Bacteria</taxon>
        <taxon>Bacillati</taxon>
        <taxon>Actinomycetota</taxon>
        <taxon>Actinomycetes</taxon>
        <taxon>Pseudonocardiales</taxon>
        <taxon>Pseudonocardiaceae</taxon>
        <taxon>Lentzea</taxon>
    </lineage>
</organism>
<evidence type="ECO:0000313" key="3">
    <source>
        <dbReference type="Proteomes" id="UP000316639"/>
    </source>
</evidence>
<dbReference type="InterPro" id="IPR011048">
    <property type="entry name" value="Haem_d1_sf"/>
</dbReference>
<dbReference type="Pfam" id="PF02239">
    <property type="entry name" value="Cytochrom_D1"/>
    <property type="match status" value="1"/>
</dbReference>
<keyword evidence="1" id="KW-0732">Signal</keyword>
<dbReference type="RefSeq" id="WP_146350124.1">
    <property type="nucleotide sequence ID" value="NZ_VOBR01000004.1"/>
</dbReference>
<dbReference type="InterPro" id="IPR015943">
    <property type="entry name" value="WD40/YVTN_repeat-like_dom_sf"/>
</dbReference>
<evidence type="ECO:0000256" key="1">
    <source>
        <dbReference type="SAM" id="SignalP"/>
    </source>
</evidence>
<feature type="chain" id="PRO_5038839230" evidence="1">
    <location>
        <begin position="19"/>
        <end position="340"/>
    </location>
</feature>
<feature type="signal peptide" evidence="1">
    <location>
        <begin position="1"/>
        <end position="18"/>
    </location>
</feature>
<dbReference type="Gene3D" id="2.130.10.10">
    <property type="entry name" value="YVTN repeat-like/Quinoprotein amine dehydrogenase"/>
    <property type="match status" value="2"/>
</dbReference>
<dbReference type="PANTHER" id="PTHR47197:SF3">
    <property type="entry name" value="DIHYDRO-HEME D1 DEHYDROGENASE"/>
    <property type="match status" value="1"/>
</dbReference>
<dbReference type="EMBL" id="VOBR01000004">
    <property type="protein sequence ID" value="TWP52870.1"/>
    <property type="molecule type" value="Genomic_DNA"/>
</dbReference>
<name>A0A563EYS6_9PSEU</name>
<protein>
    <submittedName>
        <fullName evidence="2">Beta-propeller fold lactonase family protein</fullName>
    </submittedName>
</protein>
<dbReference type="PANTHER" id="PTHR47197">
    <property type="entry name" value="PROTEIN NIRF"/>
    <property type="match status" value="1"/>
</dbReference>
<comment type="caution">
    <text evidence="2">The sequence shown here is derived from an EMBL/GenBank/DDBJ whole genome shotgun (WGS) entry which is preliminary data.</text>
</comment>
<reference evidence="2 3" key="1">
    <citation type="submission" date="2019-07" db="EMBL/GenBank/DDBJ databases">
        <title>Lentzea xizangensis sp. nov., isolated from Qinghai-Tibetan Plateau Soils.</title>
        <authorList>
            <person name="Huang J."/>
        </authorList>
    </citation>
    <scope>NUCLEOTIDE SEQUENCE [LARGE SCALE GENOMIC DNA]</scope>
    <source>
        <strain evidence="2 3">FXJ1.1311</strain>
    </source>
</reference>
<dbReference type="InterPro" id="IPR011964">
    <property type="entry name" value="YVTN_b-propeller_repeat"/>
</dbReference>
<dbReference type="SUPFAM" id="SSF51004">
    <property type="entry name" value="C-terminal (heme d1) domain of cytochrome cd1-nitrite reductase"/>
    <property type="match status" value="1"/>
</dbReference>
<dbReference type="OrthoDB" id="4649568at2"/>
<keyword evidence="3" id="KW-1185">Reference proteome</keyword>
<accession>A0A563EYS6</accession>
<dbReference type="Proteomes" id="UP000316639">
    <property type="component" value="Unassembled WGS sequence"/>
</dbReference>